<proteinExistence type="predicted"/>
<dbReference type="PANTHER" id="PTHR43784">
    <property type="entry name" value="GDSL-LIKE LIPASE/ACYLHYDROLASE, PUTATIVE (AFU_ORTHOLOGUE AFUA_2G00820)-RELATED"/>
    <property type="match status" value="1"/>
</dbReference>
<dbReference type="InterPro" id="IPR013830">
    <property type="entry name" value="SGNH_hydro"/>
</dbReference>
<organism evidence="3 4">
    <name type="scientific">Amycolatopsis arida</name>
    <dbReference type="NCBI Taxonomy" id="587909"/>
    <lineage>
        <taxon>Bacteria</taxon>
        <taxon>Bacillati</taxon>
        <taxon>Actinomycetota</taxon>
        <taxon>Actinomycetes</taxon>
        <taxon>Pseudonocardiales</taxon>
        <taxon>Pseudonocardiaceae</taxon>
        <taxon>Amycolatopsis</taxon>
    </lineage>
</organism>
<dbReference type="AlphaFoldDB" id="A0A1I5ZFU7"/>
<dbReference type="SUPFAM" id="SSF52266">
    <property type="entry name" value="SGNH hydrolase"/>
    <property type="match status" value="1"/>
</dbReference>
<dbReference type="Proteomes" id="UP000198727">
    <property type="component" value="Unassembled WGS sequence"/>
</dbReference>
<evidence type="ECO:0000313" key="4">
    <source>
        <dbReference type="Proteomes" id="UP000198727"/>
    </source>
</evidence>
<feature type="region of interest" description="Disordered" evidence="1">
    <location>
        <begin position="236"/>
        <end position="271"/>
    </location>
</feature>
<dbReference type="OrthoDB" id="3465773at2"/>
<protein>
    <submittedName>
        <fullName evidence="3">Lysophospholipase L1</fullName>
    </submittedName>
</protein>
<keyword evidence="4" id="KW-1185">Reference proteome</keyword>
<sequence length="271" mass="29676">MSTPVPAPRRFVALGDSFTEGVGDDHPTYPNGVRGWADRVAEELARHEPELRYANLAVRGRLLRDVVAEQLAPAVAARPDLVTLYAGGNDLMRPRVDVDALAELLDAAVAELAAAGATVVLFTGVDGVADPLFRRMRGRTAIYNEHTRVIAARHGALLVDMWAMRELRDRRMWAADRIHLNAHGHATVARAVLAVLGAEHRIPGVELGPRSELSAAERRARNLRWAREHAAPWIGRRLRGQSSGDAVRPKRPTPLPVEWSRPAAEDAATAR</sequence>
<dbReference type="STRING" id="587909.SAMN05421810_109125"/>
<accession>A0A1I5ZFU7</accession>
<dbReference type="Pfam" id="PF13472">
    <property type="entry name" value="Lipase_GDSL_2"/>
    <property type="match status" value="1"/>
</dbReference>
<name>A0A1I5ZFU7_9PSEU</name>
<dbReference type="PANTHER" id="PTHR43784:SF2">
    <property type="entry name" value="GDSL-LIKE LIPASE_ACYLHYDROLASE, PUTATIVE (AFU_ORTHOLOGUE AFUA_2G00820)-RELATED"/>
    <property type="match status" value="1"/>
</dbReference>
<dbReference type="RefSeq" id="WP_092534177.1">
    <property type="nucleotide sequence ID" value="NZ_FOWW01000009.1"/>
</dbReference>
<evidence type="ECO:0000259" key="2">
    <source>
        <dbReference type="Pfam" id="PF13472"/>
    </source>
</evidence>
<dbReference type="InterPro" id="IPR036514">
    <property type="entry name" value="SGNH_hydro_sf"/>
</dbReference>
<dbReference type="InterPro" id="IPR053140">
    <property type="entry name" value="GDSL_Rv0518-like"/>
</dbReference>
<feature type="domain" description="SGNH hydrolase-type esterase" evidence="2">
    <location>
        <begin position="13"/>
        <end position="186"/>
    </location>
</feature>
<dbReference type="EMBL" id="FOWW01000009">
    <property type="protein sequence ID" value="SFQ54997.1"/>
    <property type="molecule type" value="Genomic_DNA"/>
</dbReference>
<evidence type="ECO:0000313" key="3">
    <source>
        <dbReference type="EMBL" id="SFQ54997.1"/>
    </source>
</evidence>
<evidence type="ECO:0000256" key="1">
    <source>
        <dbReference type="SAM" id="MobiDB-lite"/>
    </source>
</evidence>
<gene>
    <name evidence="3" type="ORF">SAMN05421810_109125</name>
</gene>
<reference evidence="4" key="1">
    <citation type="submission" date="2016-10" db="EMBL/GenBank/DDBJ databases">
        <authorList>
            <person name="Varghese N."/>
            <person name="Submissions S."/>
        </authorList>
    </citation>
    <scope>NUCLEOTIDE SEQUENCE [LARGE SCALE GENOMIC DNA]</scope>
    <source>
        <strain evidence="4">CGMCC 4.5579</strain>
    </source>
</reference>
<dbReference type="CDD" id="cd01832">
    <property type="entry name" value="SGNH_hydrolase_like_1"/>
    <property type="match status" value="1"/>
</dbReference>
<dbReference type="Gene3D" id="3.40.50.1110">
    <property type="entry name" value="SGNH hydrolase"/>
    <property type="match status" value="1"/>
</dbReference>